<keyword evidence="3" id="KW-1185">Reference proteome</keyword>
<evidence type="ECO:0000313" key="2">
    <source>
        <dbReference type="EMBL" id="ACV27828.1"/>
    </source>
</evidence>
<reference evidence="2 3" key="1">
    <citation type="journal article" date="2009" name="Stand. Genomic Sci.">
        <title>Complete genome sequence of Kangiella koreensis type strain (SW-125).</title>
        <authorList>
            <person name="Han C."/>
            <person name="Sikorski J."/>
            <person name="Lapidus A."/>
            <person name="Nolan M."/>
            <person name="Glavina Del Rio T."/>
            <person name="Tice H."/>
            <person name="Cheng J.F."/>
            <person name="Lucas S."/>
            <person name="Chen F."/>
            <person name="Copeland A."/>
            <person name="Ivanova N."/>
            <person name="Mavromatis K."/>
            <person name="Ovchinnikova G."/>
            <person name="Pati A."/>
            <person name="Bruce D."/>
            <person name="Goodwin L."/>
            <person name="Pitluck S."/>
            <person name="Chen A."/>
            <person name="Palaniappan K."/>
            <person name="Land M."/>
            <person name="Hauser L."/>
            <person name="Chang Y.J."/>
            <person name="Jeffries C.D."/>
            <person name="Chain P."/>
            <person name="Saunders E."/>
            <person name="Brettin T."/>
            <person name="Goker M."/>
            <person name="Tindall B.J."/>
            <person name="Bristow J."/>
            <person name="Eisen J.A."/>
            <person name="Markowitz V."/>
            <person name="Hugenholtz P."/>
            <person name="Kyrpides N.C."/>
            <person name="Klenk H.P."/>
            <person name="Detter J.C."/>
        </authorList>
    </citation>
    <scope>NUCLEOTIDE SEQUENCE [LARGE SCALE GENOMIC DNA]</scope>
    <source>
        <strain evidence="3">DSM 16069 / KCTC 12182 / SW-125</strain>
    </source>
</reference>
<dbReference type="InterPro" id="IPR016181">
    <property type="entry name" value="Acyl_CoA_acyltransferase"/>
</dbReference>
<dbReference type="AlphaFoldDB" id="C7R938"/>
<gene>
    <name evidence="2" type="ordered locus">Kkor_2419</name>
</gene>
<dbReference type="RefSeq" id="WP_015781433.1">
    <property type="nucleotide sequence ID" value="NC_013166.1"/>
</dbReference>
<dbReference type="STRING" id="523791.Kkor_2419"/>
<dbReference type="PROSITE" id="PS51186">
    <property type="entry name" value="GNAT"/>
    <property type="match status" value="1"/>
</dbReference>
<dbReference type="PANTHER" id="PTHR43792">
    <property type="entry name" value="GNAT FAMILY, PUTATIVE (AFU_ORTHOLOGUE AFUA_3G00765)-RELATED-RELATED"/>
    <property type="match status" value="1"/>
</dbReference>
<proteinExistence type="predicted"/>
<dbReference type="HOGENOM" id="CLU_013985_3_1_6"/>
<dbReference type="PANTHER" id="PTHR43792:SF1">
    <property type="entry name" value="N-ACETYLTRANSFERASE DOMAIN-CONTAINING PROTEIN"/>
    <property type="match status" value="1"/>
</dbReference>
<dbReference type="Pfam" id="PF13302">
    <property type="entry name" value="Acetyltransf_3"/>
    <property type="match status" value="1"/>
</dbReference>
<dbReference type="eggNOG" id="COG1670">
    <property type="taxonomic scope" value="Bacteria"/>
</dbReference>
<dbReference type="GO" id="GO:0016747">
    <property type="term" value="F:acyltransferase activity, transferring groups other than amino-acyl groups"/>
    <property type="evidence" value="ECO:0007669"/>
    <property type="project" value="InterPro"/>
</dbReference>
<dbReference type="SUPFAM" id="SSF55729">
    <property type="entry name" value="Acyl-CoA N-acyltransferases (Nat)"/>
    <property type="match status" value="1"/>
</dbReference>
<sequence>MIIAETERLRLRHIELPDANFIYQLYNQPSFIKYIGDRGVHSVKDAETFIQKVQDNYQQYGFWLYLVERKDSNQPIGVNGLIQRDYLDAPDIGFALTTQFCGQGYAKESSLAILQHSKAKGHNHLYAITSPNNHLSEHLLKKLGFQFQRQDYFDNSTSPINLFQLDFGS</sequence>
<dbReference type="Proteomes" id="UP000001231">
    <property type="component" value="Chromosome"/>
</dbReference>
<dbReference type="KEGG" id="kko:Kkor_2419"/>
<evidence type="ECO:0000259" key="1">
    <source>
        <dbReference type="PROSITE" id="PS51186"/>
    </source>
</evidence>
<organism evidence="2 3">
    <name type="scientific">Kangiella koreensis (strain DSM 16069 / JCM 12317 / KCTC 12182 / SW-125)</name>
    <dbReference type="NCBI Taxonomy" id="523791"/>
    <lineage>
        <taxon>Bacteria</taxon>
        <taxon>Pseudomonadati</taxon>
        <taxon>Pseudomonadota</taxon>
        <taxon>Gammaproteobacteria</taxon>
        <taxon>Kangiellales</taxon>
        <taxon>Kangiellaceae</taxon>
        <taxon>Kangiella</taxon>
    </lineage>
</organism>
<dbReference type="EMBL" id="CP001707">
    <property type="protein sequence ID" value="ACV27828.1"/>
    <property type="molecule type" value="Genomic_DNA"/>
</dbReference>
<evidence type="ECO:0000313" key="3">
    <source>
        <dbReference type="Proteomes" id="UP000001231"/>
    </source>
</evidence>
<keyword evidence="2" id="KW-0808">Transferase</keyword>
<dbReference type="InParanoid" id="C7R938"/>
<dbReference type="InterPro" id="IPR051531">
    <property type="entry name" value="N-acetyltransferase"/>
</dbReference>
<dbReference type="InterPro" id="IPR000182">
    <property type="entry name" value="GNAT_dom"/>
</dbReference>
<accession>C7R938</accession>
<name>C7R938_KANKD</name>
<feature type="domain" description="N-acetyltransferase" evidence="1">
    <location>
        <begin position="9"/>
        <end position="166"/>
    </location>
</feature>
<protein>
    <submittedName>
        <fullName evidence="2">GCN5-related N-acetyltransferase</fullName>
    </submittedName>
</protein>
<dbReference type="Gene3D" id="3.40.630.30">
    <property type="match status" value="1"/>
</dbReference>
<dbReference type="OrthoDB" id="9798081at2"/>